<dbReference type="HOGENOM" id="CLU_2765349_0_0_1"/>
<accession>J3N4S0</accession>
<protein>
    <submittedName>
        <fullName evidence="2">Uncharacterized protein</fullName>
    </submittedName>
</protein>
<evidence type="ECO:0000256" key="1">
    <source>
        <dbReference type="SAM" id="Phobius"/>
    </source>
</evidence>
<dbReference type="AlphaFoldDB" id="J3N4S0"/>
<reference evidence="2" key="1">
    <citation type="journal article" date="2013" name="Nat. Commun.">
        <title>Whole-genome sequencing of Oryza brachyantha reveals mechanisms underlying Oryza genome evolution.</title>
        <authorList>
            <person name="Chen J."/>
            <person name="Huang Q."/>
            <person name="Gao D."/>
            <person name="Wang J."/>
            <person name="Lang Y."/>
            <person name="Liu T."/>
            <person name="Li B."/>
            <person name="Bai Z."/>
            <person name="Luis Goicoechea J."/>
            <person name="Liang C."/>
            <person name="Chen C."/>
            <person name="Zhang W."/>
            <person name="Sun S."/>
            <person name="Liao Y."/>
            <person name="Zhang X."/>
            <person name="Yang L."/>
            <person name="Song C."/>
            <person name="Wang M."/>
            <person name="Shi J."/>
            <person name="Liu G."/>
            <person name="Liu J."/>
            <person name="Zhou H."/>
            <person name="Zhou W."/>
            <person name="Yu Q."/>
            <person name="An N."/>
            <person name="Chen Y."/>
            <person name="Cai Q."/>
            <person name="Wang B."/>
            <person name="Liu B."/>
            <person name="Min J."/>
            <person name="Huang Y."/>
            <person name="Wu H."/>
            <person name="Li Z."/>
            <person name="Zhang Y."/>
            <person name="Yin Y."/>
            <person name="Song W."/>
            <person name="Jiang J."/>
            <person name="Jackson S.A."/>
            <person name="Wing R.A."/>
            <person name="Wang J."/>
            <person name="Chen M."/>
        </authorList>
    </citation>
    <scope>NUCLEOTIDE SEQUENCE [LARGE SCALE GENOMIC DNA]</scope>
    <source>
        <strain evidence="2">cv. IRGC 101232</strain>
    </source>
</reference>
<dbReference type="Gramene" id="OB10G25180.1">
    <property type="protein sequence ID" value="OB10G25180.1"/>
    <property type="gene ID" value="OB10G25180"/>
</dbReference>
<dbReference type="Proteomes" id="UP000006038">
    <property type="component" value="Chromosome 10"/>
</dbReference>
<keyword evidence="3" id="KW-1185">Reference proteome</keyword>
<proteinExistence type="predicted"/>
<sequence>FAHRPWPTFITRPRLDGQYKGHKGFILLLLLQVAQAIMVRSWVLVQTATNHFFPVHTAYMKNFRRGVYHL</sequence>
<reference evidence="2" key="2">
    <citation type="submission" date="2013-04" db="UniProtKB">
        <authorList>
            <consortium name="EnsemblPlants"/>
        </authorList>
    </citation>
    <scope>IDENTIFICATION</scope>
</reference>
<dbReference type="EnsemblPlants" id="OB10G25180.1">
    <property type="protein sequence ID" value="OB10G25180.1"/>
    <property type="gene ID" value="OB10G25180"/>
</dbReference>
<name>J3N4S0_ORYBR</name>
<keyword evidence="1" id="KW-0812">Transmembrane</keyword>
<keyword evidence="1" id="KW-1133">Transmembrane helix</keyword>
<organism evidence="2">
    <name type="scientific">Oryza brachyantha</name>
    <name type="common">malo sina</name>
    <dbReference type="NCBI Taxonomy" id="4533"/>
    <lineage>
        <taxon>Eukaryota</taxon>
        <taxon>Viridiplantae</taxon>
        <taxon>Streptophyta</taxon>
        <taxon>Embryophyta</taxon>
        <taxon>Tracheophyta</taxon>
        <taxon>Spermatophyta</taxon>
        <taxon>Magnoliopsida</taxon>
        <taxon>Liliopsida</taxon>
        <taxon>Poales</taxon>
        <taxon>Poaceae</taxon>
        <taxon>BOP clade</taxon>
        <taxon>Oryzoideae</taxon>
        <taxon>Oryzeae</taxon>
        <taxon>Oryzinae</taxon>
        <taxon>Oryza</taxon>
    </lineage>
</organism>
<evidence type="ECO:0000313" key="2">
    <source>
        <dbReference type="EnsemblPlants" id="OB10G25180.1"/>
    </source>
</evidence>
<keyword evidence="1" id="KW-0472">Membrane</keyword>
<feature type="transmembrane region" description="Helical" evidence="1">
    <location>
        <begin position="24"/>
        <end position="45"/>
    </location>
</feature>
<evidence type="ECO:0000313" key="3">
    <source>
        <dbReference type="Proteomes" id="UP000006038"/>
    </source>
</evidence>